<keyword evidence="1" id="KW-0805">Transcription regulation</keyword>
<dbReference type="AlphaFoldDB" id="A0ABD5QWJ0"/>
<feature type="region of interest" description="Disordered" evidence="3">
    <location>
        <begin position="69"/>
        <end position="90"/>
    </location>
</feature>
<dbReference type="PANTHER" id="PTHR34236">
    <property type="entry name" value="DIMETHYL SULFOXIDE REDUCTASE TRANSCRIPTIONAL ACTIVATOR"/>
    <property type="match status" value="1"/>
</dbReference>
<evidence type="ECO:0000259" key="4">
    <source>
        <dbReference type="Pfam" id="PF04967"/>
    </source>
</evidence>
<comment type="caution">
    <text evidence="6">The sequence shown here is derived from an EMBL/GenBank/DDBJ whole genome shotgun (WGS) entry which is preliminary data.</text>
</comment>
<organism evidence="6 7">
    <name type="scientific">Halorubrum glutamatedens</name>
    <dbReference type="NCBI Taxonomy" id="2707018"/>
    <lineage>
        <taxon>Archaea</taxon>
        <taxon>Methanobacteriati</taxon>
        <taxon>Methanobacteriota</taxon>
        <taxon>Stenosarchaea group</taxon>
        <taxon>Halobacteria</taxon>
        <taxon>Halobacteriales</taxon>
        <taxon>Haloferacaceae</taxon>
        <taxon>Halorubrum</taxon>
    </lineage>
</organism>
<dbReference type="EMBL" id="JBHSKV010000024">
    <property type="protein sequence ID" value="MFC5136510.1"/>
    <property type="molecule type" value="Genomic_DNA"/>
</dbReference>
<gene>
    <name evidence="6" type="ORF">ACFPJA_17530</name>
</gene>
<keyword evidence="2" id="KW-0804">Transcription</keyword>
<name>A0ABD5QWJ0_9EURY</name>
<evidence type="ECO:0000256" key="1">
    <source>
        <dbReference type="ARBA" id="ARBA00023015"/>
    </source>
</evidence>
<reference evidence="6 7" key="1">
    <citation type="journal article" date="2019" name="Int. J. Syst. Evol. Microbiol.">
        <title>The Global Catalogue of Microorganisms (GCM) 10K type strain sequencing project: providing services to taxonomists for standard genome sequencing and annotation.</title>
        <authorList>
            <consortium name="The Broad Institute Genomics Platform"/>
            <consortium name="The Broad Institute Genome Sequencing Center for Infectious Disease"/>
            <person name="Wu L."/>
            <person name="Ma J."/>
        </authorList>
    </citation>
    <scope>NUCLEOTIDE SEQUENCE [LARGE SCALE GENOMIC DNA]</scope>
    <source>
        <strain evidence="6 7">CGMCC 1.16026</strain>
    </source>
</reference>
<evidence type="ECO:0000256" key="2">
    <source>
        <dbReference type="ARBA" id="ARBA00023163"/>
    </source>
</evidence>
<evidence type="ECO:0000259" key="5">
    <source>
        <dbReference type="Pfam" id="PF24278"/>
    </source>
</evidence>
<dbReference type="Pfam" id="PF24278">
    <property type="entry name" value="HVO_0513_N"/>
    <property type="match status" value="1"/>
</dbReference>
<evidence type="ECO:0000313" key="7">
    <source>
        <dbReference type="Proteomes" id="UP001596145"/>
    </source>
</evidence>
<feature type="domain" description="HVO-0513-like N-terminal" evidence="5">
    <location>
        <begin position="16"/>
        <end position="164"/>
    </location>
</feature>
<keyword evidence="7" id="KW-1185">Reference proteome</keyword>
<sequence>MRYVHVEFRFPPSIRHPMHDFLDGDENWRSELLTWRRLDDGTLATLFRVTAPREPYLERLRAVNSIERFEVGPPDGPPPDGGGAGGTDGSVETFHLRVHETLDGPLDAFLGAFLETEFLSVPPVVYRPEGRLSFGVVGPPDQLRDALAALPDPIDADVDRIGSYAGGRRLAGVEVTDRQREALRAARRVGYYDVPRTGSIADVADALGCSSSTAGAHLRKAEATLVDAYLDG</sequence>
<feature type="domain" description="HTH bat-type" evidence="4">
    <location>
        <begin position="176"/>
        <end position="226"/>
    </location>
</feature>
<evidence type="ECO:0000256" key="3">
    <source>
        <dbReference type="SAM" id="MobiDB-lite"/>
    </source>
</evidence>
<dbReference type="PANTHER" id="PTHR34236:SF1">
    <property type="entry name" value="DIMETHYL SULFOXIDE REDUCTASE TRANSCRIPTIONAL ACTIVATOR"/>
    <property type="match status" value="1"/>
</dbReference>
<dbReference type="Proteomes" id="UP001596145">
    <property type="component" value="Unassembled WGS sequence"/>
</dbReference>
<proteinExistence type="predicted"/>
<accession>A0ABD5QWJ0</accession>
<evidence type="ECO:0000313" key="6">
    <source>
        <dbReference type="EMBL" id="MFC5136510.1"/>
    </source>
</evidence>
<dbReference type="Pfam" id="PF04967">
    <property type="entry name" value="HTH_10"/>
    <property type="match status" value="1"/>
</dbReference>
<dbReference type="InterPro" id="IPR007050">
    <property type="entry name" value="HTH_bacterioopsin"/>
</dbReference>
<dbReference type="RefSeq" id="WP_122104775.1">
    <property type="nucleotide sequence ID" value="NZ_JBHSKV010000024.1"/>
</dbReference>
<protein>
    <submittedName>
        <fullName evidence="6">Helix-turn-helix domain-containing protein</fullName>
    </submittedName>
</protein>
<dbReference type="InterPro" id="IPR056493">
    <property type="entry name" value="HVO_0513_N"/>
</dbReference>